<dbReference type="Proteomes" id="UP000001784">
    <property type="component" value="Chromosome"/>
</dbReference>
<accession>A0LNS4</accession>
<dbReference type="InParanoid" id="A0LNS4"/>
<proteinExistence type="predicted"/>
<dbReference type="EMBL" id="CP000478">
    <property type="protein sequence ID" value="ABK19076.1"/>
    <property type="molecule type" value="Genomic_DNA"/>
</dbReference>
<name>A0LNS4_SYNFM</name>
<evidence type="ECO:0000313" key="2">
    <source>
        <dbReference type="Proteomes" id="UP000001784"/>
    </source>
</evidence>
<sequence length="114" mass="12645">MPMPVWIAPNTLRQMVRGSPIVALSDGFHRFTPPVKPDSGLREKTGPARRLRIQFRNGPSGCPRAAATTLGPVAKRFSGVPAKRKAARVNLHRLVQSDKSAKLHVMPSMHRKYQ</sequence>
<dbReference type="AlphaFoldDB" id="A0LNS4"/>
<dbReference type="KEGG" id="sfu:Sfum_3403"/>
<protein>
    <submittedName>
        <fullName evidence="1">Uncharacterized protein</fullName>
    </submittedName>
</protein>
<organism evidence="1 2">
    <name type="scientific">Syntrophobacter fumaroxidans (strain DSM 10017 / MPOB)</name>
    <dbReference type="NCBI Taxonomy" id="335543"/>
    <lineage>
        <taxon>Bacteria</taxon>
        <taxon>Pseudomonadati</taxon>
        <taxon>Thermodesulfobacteriota</taxon>
        <taxon>Syntrophobacteria</taxon>
        <taxon>Syntrophobacterales</taxon>
        <taxon>Syntrophobacteraceae</taxon>
        <taxon>Syntrophobacter</taxon>
    </lineage>
</organism>
<gene>
    <name evidence="1" type="ordered locus">Sfum_3403</name>
</gene>
<keyword evidence="2" id="KW-1185">Reference proteome</keyword>
<evidence type="ECO:0000313" key="1">
    <source>
        <dbReference type="EMBL" id="ABK19076.1"/>
    </source>
</evidence>
<reference evidence="1 2" key="1">
    <citation type="submission" date="2006-10" db="EMBL/GenBank/DDBJ databases">
        <title>Complete sequence of Syntrophobacter fumaroxidans MPOB.</title>
        <authorList>
            <consortium name="US DOE Joint Genome Institute"/>
            <person name="Copeland A."/>
            <person name="Lucas S."/>
            <person name="Lapidus A."/>
            <person name="Barry K."/>
            <person name="Detter J.C."/>
            <person name="Glavina del Rio T."/>
            <person name="Hammon N."/>
            <person name="Israni S."/>
            <person name="Pitluck S."/>
            <person name="Goltsman E.G."/>
            <person name="Martinez M."/>
            <person name="Schmutz J."/>
            <person name="Larimer F."/>
            <person name="Land M."/>
            <person name="Hauser L."/>
            <person name="Kyrpides N."/>
            <person name="Kim E."/>
            <person name="Boone D.R."/>
            <person name="Brockman F."/>
            <person name="Culley D."/>
            <person name="Ferry J."/>
            <person name="Gunsalus R."/>
            <person name="McInerney M.J."/>
            <person name="Morrison M."/>
            <person name="Plugge C."/>
            <person name="Rohlin L."/>
            <person name="Scholten J."/>
            <person name="Sieber J."/>
            <person name="Stams A.J.M."/>
            <person name="Worm P."/>
            <person name="Henstra A.M."/>
            <person name="Richardson P."/>
        </authorList>
    </citation>
    <scope>NUCLEOTIDE SEQUENCE [LARGE SCALE GENOMIC DNA]</scope>
    <source>
        <strain evidence="2">DSM 10017 / MPOB</strain>
    </source>
</reference>
<dbReference type="HOGENOM" id="CLU_2119921_0_0_7"/>